<dbReference type="SUPFAM" id="SSF49785">
    <property type="entry name" value="Galactose-binding domain-like"/>
    <property type="match status" value="2"/>
</dbReference>
<dbReference type="Gene3D" id="2.60.120.260">
    <property type="entry name" value="Galactose-binding domain-like"/>
    <property type="match status" value="1"/>
</dbReference>
<protein>
    <recommendedName>
        <fullName evidence="4">SUEL-type lectin domain-containing protein</fullName>
    </recommendedName>
</protein>
<dbReference type="OrthoDB" id="1657402at2759"/>
<evidence type="ECO:0000313" key="6">
    <source>
        <dbReference type="Proteomes" id="UP000027138"/>
    </source>
</evidence>
<organism evidence="5 6">
    <name type="scientific">Jatropha curcas</name>
    <name type="common">Barbados nut</name>
    <dbReference type="NCBI Taxonomy" id="180498"/>
    <lineage>
        <taxon>Eukaryota</taxon>
        <taxon>Viridiplantae</taxon>
        <taxon>Streptophyta</taxon>
        <taxon>Embryophyta</taxon>
        <taxon>Tracheophyta</taxon>
        <taxon>Spermatophyta</taxon>
        <taxon>Magnoliopsida</taxon>
        <taxon>eudicotyledons</taxon>
        <taxon>Gunneridae</taxon>
        <taxon>Pentapetalae</taxon>
        <taxon>rosids</taxon>
        <taxon>fabids</taxon>
        <taxon>Malpighiales</taxon>
        <taxon>Euphorbiaceae</taxon>
        <taxon>Crotonoideae</taxon>
        <taxon>Jatropheae</taxon>
        <taxon>Jatropha</taxon>
    </lineage>
</organism>
<dbReference type="InterPro" id="IPR041392">
    <property type="entry name" value="GHD"/>
</dbReference>
<accession>A0A067KNS6</accession>
<sequence>MYFVPAWSVSILQGCKNEVFNSAKVNVQTSLMVKKLHENDNPQTLSWMWAPENIRDALNGNGNFRAKQLLEQKEATSDASDYLWYSTRVDHNDTIKNNVTLHVNFSGQVLYAYVNRRLIGSQWGYTFVFEKPALLNPGPNIITLLSVTVGLQNYGEFFDEGPEGIAGGPVQLIHGNTTIDLSSNLWAYKIGLHGEAKRLYDPNSLHGNLFRTSDELPVGRAMTWYKTKFQAPSGTDPVVLDLQGMGKGHAWVNGRSLGRFWPTQISDSNGCSSTCDYRGNYSGDKCLTNCGNSSQRWYHVPRSFLKKGRNTLILFEEVGGNPSNVSFQIVTVGTICGSAYEGSTLELSCTGGRIISDIEFASYGDPQGSCGSFNKGDFEATHSVSAVERACVGKQNCQLPVSNATFGATNFGSTARLAVQALCMGSIEYQARKGN</sequence>
<dbReference type="InterPro" id="IPR043159">
    <property type="entry name" value="Lectin_gal-bd_sf"/>
</dbReference>
<feature type="domain" description="SUEL-type lectin" evidence="4">
    <location>
        <begin position="339"/>
        <end position="424"/>
    </location>
</feature>
<proteinExistence type="predicted"/>
<evidence type="ECO:0000256" key="1">
    <source>
        <dbReference type="ARBA" id="ARBA00022729"/>
    </source>
</evidence>
<dbReference type="Pfam" id="PF21467">
    <property type="entry name" value="BetaGal_gal-bd"/>
    <property type="match status" value="1"/>
</dbReference>
<dbReference type="AlphaFoldDB" id="A0A067KNS6"/>
<keyword evidence="3" id="KW-0326">Glycosidase</keyword>
<keyword evidence="1" id="KW-0732">Signal</keyword>
<dbReference type="Gene3D" id="2.60.120.740">
    <property type="match status" value="1"/>
</dbReference>
<dbReference type="PRINTS" id="PR00742">
    <property type="entry name" value="GLHYDRLASE35"/>
</dbReference>
<keyword evidence="2" id="KW-0378">Hydrolase</keyword>
<dbReference type="InterPro" id="IPR048913">
    <property type="entry name" value="BetaGal_gal-bd"/>
</dbReference>
<evidence type="ECO:0000313" key="5">
    <source>
        <dbReference type="EMBL" id="KDP33945.1"/>
    </source>
</evidence>
<evidence type="ECO:0000259" key="4">
    <source>
        <dbReference type="PROSITE" id="PS50228"/>
    </source>
</evidence>
<dbReference type="EMBL" id="KK914539">
    <property type="protein sequence ID" value="KDP33945.1"/>
    <property type="molecule type" value="Genomic_DNA"/>
</dbReference>
<evidence type="ECO:0000256" key="3">
    <source>
        <dbReference type="ARBA" id="ARBA00023295"/>
    </source>
</evidence>
<dbReference type="InterPro" id="IPR008979">
    <property type="entry name" value="Galactose-bd-like_sf"/>
</dbReference>
<gene>
    <name evidence="5" type="ORF">JCGZ_07516</name>
</gene>
<evidence type="ECO:0000256" key="2">
    <source>
        <dbReference type="ARBA" id="ARBA00022801"/>
    </source>
</evidence>
<dbReference type="GO" id="GO:0005975">
    <property type="term" value="P:carbohydrate metabolic process"/>
    <property type="evidence" value="ECO:0007669"/>
    <property type="project" value="InterPro"/>
</dbReference>
<name>A0A067KNS6_JATCU</name>
<dbReference type="InterPro" id="IPR000922">
    <property type="entry name" value="Lectin_gal-bd_dom"/>
</dbReference>
<dbReference type="GO" id="GO:0004565">
    <property type="term" value="F:beta-galactosidase activity"/>
    <property type="evidence" value="ECO:0007669"/>
    <property type="project" value="UniProtKB-ARBA"/>
</dbReference>
<dbReference type="CDD" id="cd22842">
    <property type="entry name" value="Gal_Rha_Lectin_BGal"/>
    <property type="match status" value="1"/>
</dbReference>
<dbReference type="Pfam" id="PF02140">
    <property type="entry name" value="SUEL_Lectin"/>
    <property type="match status" value="1"/>
</dbReference>
<dbReference type="InterPro" id="IPR001944">
    <property type="entry name" value="Glycoside_Hdrlase_35"/>
</dbReference>
<reference evidence="5 6" key="1">
    <citation type="journal article" date="2014" name="PLoS ONE">
        <title>Global Analysis of Gene Expression Profiles in Physic Nut (Jatropha curcas L.) Seedlings Exposed to Salt Stress.</title>
        <authorList>
            <person name="Zhang L."/>
            <person name="Zhang C."/>
            <person name="Wu P."/>
            <person name="Chen Y."/>
            <person name="Li M."/>
            <person name="Jiang H."/>
            <person name="Wu G."/>
        </authorList>
    </citation>
    <scope>NUCLEOTIDE SEQUENCE [LARGE SCALE GENOMIC DNA]</scope>
    <source>
        <strain evidence="6">cv. GZQX0401</strain>
        <tissue evidence="5">Young leaves</tissue>
    </source>
</reference>
<dbReference type="GO" id="GO:0030246">
    <property type="term" value="F:carbohydrate binding"/>
    <property type="evidence" value="ECO:0007669"/>
    <property type="project" value="InterPro"/>
</dbReference>
<dbReference type="PANTHER" id="PTHR23421">
    <property type="entry name" value="BETA-GALACTOSIDASE RELATED"/>
    <property type="match status" value="1"/>
</dbReference>
<dbReference type="PROSITE" id="PS50228">
    <property type="entry name" value="SUEL_LECTIN"/>
    <property type="match status" value="1"/>
</dbReference>
<dbReference type="Pfam" id="PF17834">
    <property type="entry name" value="GHD"/>
    <property type="match status" value="1"/>
</dbReference>
<keyword evidence="6" id="KW-1185">Reference proteome</keyword>
<dbReference type="Proteomes" id="UP000027138">
    <property type="component" value="Unassembled WGS sequence"/>
</dbReference>